<keyword evidence="2" id="KW-1185">Reference proteome</keyword>
<dbReference type="AlphaFoldDB" id="A0A9P0T5C3"/>
<dbReference type="Proteomes" id="UP001152562">
    <property type="component" value="Unassembled WGS sequence"/>
</dbReference>
<reference evidence="1" key="1">
    <citation type="submission" date="2022-05" db="EMBL/GenBank/DDBJ databases">
        <authorList>
            <person name="Okamura Y."/>
        </authorList>
    </citation>
    <scope>NUCLEOTIDE SEQUENCE</scope>
</reference>
<gene>
    <name evidence="1" type="ORF">PIBRA_LOCUS3898</name>
</gene>
<protein>
    <submittedName>
        <fullName evidence="1">Uncharacterized protein</fullName>
    </submittedName>
</protein>
<name>A0A9P0T5C3_PIEBR</name>
<organism evidence="1 2">
    <name type="scientific">Pieris brassicae</name>
    <name type="common">White butterfly</name>
    <name type="synonym">Large white butterfly</name>
    <dbReference type="NCBI Taxonomy" id="7116"/>
    <lineage>
        <taxon>Eukaryota</taxon>
        <taxon>Metazoa</taxon>
        <taxon>Ecdysozoa</taxon>
        <taxon>Arthropoda</taxon>
        <taxon>Hexapoda</taxon>
        <taxon>Insecta</taxon>
        <taxon>Pterygota</taxon>
        <taxon>Neoptera</taxon>
        <taxon>Endopterygota</taxon>
        <taxon>Lepidoptera</taxon>
        <taxon>Glossata</taxon>
        <taxon>Ditrysia</taxon>
        <taxon>Papilionoidea</taxon>
        <taxon>Pieridae</taxon>
        <taxon>Pierinae</taxon>
        <taxon>Pieris</taxon>
    </lineage>
</organism>
<evidence type="ECO:0000313" key="2">
    <source>
        <dbReference type="Proteomes" id="UP001152562"/>
    </source>
</evidence>
<dbReference type="EMBL" id="CALOZG010000004">
    <property type="protein sequence ID" value="CAH4021661.1"/>
    <property type="molecule type" value="Genomic_DNA"/>
</dbReference>
<proteinExistence type="predicted"/>
<sequence>MADEKQALVEKIIKDVHIVLSNTAELYAFDIVPVETNFRNKSPVMCIENCLGLESWSPDKYYGEFN</sequence>
<comment type="caution">
    <text evidence="1">The sequence shown here is derived from an EMBL/GenBank/DDBJ whole genome shotgun (WGS) entry which is preliminary data.</text>
</comment>
<accession>A0A9P0T5C3</accession>
<evidence type="ECO:0000313" key="1">
    <source>
        <dbReference type="EMBL" id="CAH4021661.1"/>
    </source>
</evidence>